<dbReference type="GO" id="GO:0000155">
    <property type="term" value="F:phosphorelay sensor kinase activity"/>
    <property type="evidence" value="ECO:0007669"/>
    <property type="project" value="InterPro"/>
</dbReference>
<feature type="modified residue" description="4-aspartylphosphate" evidence="3">
    <location>
        <position position="1343"/>
    </location>
</feature>
<dbReference type="SUPFAM" id="SSF47384">
    <property type="entry name" value="Homodimeric domain of signal transducing histidine kinase"/>
    <property type="match status" value="1"/>
</dbReference>
<organism evidence="8 9">
    <name type="scientific">Tritrichomonas foetus</name>
    <dbReference type="NCBI Taxonomy" id="1144522"/>
    <lineage>
        <taxon>Eukaryota</taxon>
        <taxon>Metamonada</taxon>
        <taxon>Parabasalia</taxon>
        <taxon>Tritrichomonadida</taxon>
        <taxon>Tritrichomonadidae</taxon>
        <taxon>Tritrichomonas</taxon>
    </lineage>
</organism>
<proteinExistence type="predicted"/>
<dbReference type="InterPro" id="IPR011006">
    <property type="entry name" value="CheY-like_superfamily"/>
</dbReference>
<evidence type="ECO:0000256" key="4">
    <source>
        <dbReference type="SAM" id="Phobius"/>
    </source>
</evidence>
<dbReference type="Pfam" id="PF02518">
    <property type="entry name" value="HATPase_c"/>
    <property type="match status" value="1"/>
</dbReference>
<evidence type="ECO:0000256" key="2">
    <source>
        <dbReference type="ARBA" id="ARBA00023012"/>
    </source>
</evidence>
<keyword evidence="5" id="KW-0732">Signal</keyword>
<evidence type="ECO:0000313" key="8">
    <source>
        <dbReference type="EMBL" id="OHT17649.1"/>
    </source>
</evidence>
<dbReference type="SMART" id="SM00448">
    <property type="entry name" value="REC"/>
    <property type="match status" value="1"/>
</dbReference>
<dbReference type="InterPro" id="IPR036097">
    <property type="entry name" value="HisK_dim/P_sf"/>
</dbReference>
<dbReference type="Proteomes" id="UP000179807">
    <property type="component" value="Unassembled WGS sequence"/>
</dbReference>
<dbReference type="RefSeq" id="XP_068370785.1">
    <property type="nucleotide sequence ID" value="XM_068489804.1"/>
</dbReference>
<accession>A0A1J4L2A8</accession>
<feature type="transmembrane region" description="Helical" evidence="4">
    <location>
        <begin position="185"/>
        <end position="204"/>
    </location>
</feature>
<dbReference type="CDD" id="cd17546">
    <property type="entry name" value="REC_hyHK_CKI1_RcsC-like"/>
    <property type="match status" value="1"/>
</dbReference>
<evidence type="ECO:0000313" key="9">
    <source>
        <dbReference type="Proteomes" id="UP000179807"/>
    </source>
</evidence>
<dbReference type="OrthoDB" id="60033at2759"/>
<feature type="transmembrane region" description="Helical" evidence="4">
    <location>
        <begin position="216"/>
        <end position="236"/>
    </location>
</feature>
<feature type="signal peptide" evidence="5">
    <location>
        <begin position="1"/>
        <end position="17"/>
    </location>
</feature>
<dbReference type="VEuPathDB" id="TrichDB:TRFO_00929"/>
<protein>
    <submittedName>
        <fullName evidence="8">Response regulator receiver domain containing protein</fullName>
    </submittedName>
</protein>
<dbReference type="Pfam" id="PF00512">
    <property type="entry name" value="HisKA"/>
    <property type="match status" value="1"/>
</dbReference>
<dbReference type="InterPro" id="IPR003661">
    <property type="entry name" value="HisK_dim/P_dom"/>
</dbReference>
<feature type="domain" description="Histidine kinase" evidence="6">
    <location>
        <begin position="947"/>
        <end position="1163"/>
    </location>
</feature>
<dbReference type="InterPro" id="IPR001789">
    <property type="entry name" value="Sig_transdc_resp-reg_receiver"/>
</dbReference>
<dbReference type="SMART" id="SM00388">
    <property type="entry name" value="HisKA"/>
    <property type="match status" value="1"/>
</dbReference>
<evidence type="ECO:0000256" key="3">
    <source>
        <dbReference type="PROSITE-ProRule" id="PRU00169"/>
    </source>
</evidence>
<dbReference type="PRINTS" id="PR00344">
    <property type="entry name" value="BCTRLSENSOR"/>
</dbReference>
<dbReference type="InterPro" id="IPR005467">
    <property type="entry name" value="His_kinase_dom"/>
</dbReference>
<dbReference type="InterPro" id="IPR003594">
    <property type="entry name" value="HATPase_dom"/>
</dbReference>
<dbReference type="PANTHER" id="PTHR45339">
    <property type="entry name" value="HYBRID SIGNAL TRANSDUCTION HISTIDINE KINASE J"/>
    <property type="match status" value="1"/>
</dbReference>
<sequence length="1422" mass="164419">MFRFVLAFFTFPTIVLSFSPYEKNLIAVFSPSSFTETIYDEIVSSQIKNIRPFTVVTDSEFLTKKNRDILSKKYKRNFERYNLVGTLQTKMRILITKQDYGTKNTVFIPNNIPETSKLEYLFMKNRFIVSNLSNSEYILSTSKIDDNSNTSVHFDFIPEFVNFYIFSDKQTYNSDFFFSDAAPSFSFFAFILFLVFLIVAFFRIMYILTKLNNNDYWFITTGGSVLSKPVYSYYILVKDLVRTFSSSPNENIICHIGAQDDQVVLFKFVRVCSYAYLVLFQLEDSMDEYMPNVEMHDGQYRSYDMVEPEPIICRTAIDQETKERQLEVEIKLYDEICSLICTPKQRCLSFGLHCLHARYVHRIYIGSLIDLLKIQTDADLEQCLENILDRMDFTGCGFFSIDDDEDFHAIILKSKDEDAKNALVTFASKIYGEATAIEVVTLNIGLFRVFGNRVKIGQYQYILCMSLPRNLLTIRASERQFQGFFSIVLSFHQLMNTDKQFYTMKRIVDHINHNENIAFYEFKDDKIINIFGFDHLHPETPNIPTMVNKNTGYFLVKRITMFDEVHDTNITLLYSEMINNYFNDFYALQNKLQFEIKINRLFEYEFALAKNTARLSKYLGYSTPQDLYSLVHPHDRKLLRTKRDVMNVPVRLLAHNNNYHYFIMPILHSINYAFISFPEFPNIIEKVKLGNNCISFPSEPNNNFVFWCIDPLTDRLIATLGSPCITSKMKTNTSQDIIDLIIETDKQTFKDSINDLLVSHNNEAQYMLQLLIDGDIRFFDVSVTLTAGYLLTVLAHDVTDHKTVLDSAAEITQLIDIGLLYSNVLIWFFDDNRDEELVYSAMPIAHKPFYMNWSTIEFNVVLEDQSKLTNQLKAALQSSSNVVDIEIPVMFDKIRWYMMRGMKSNKDNQLMGILVDTTELKSLSAQAKQQKLRAEEANSAKSRFLANMSHEIRTPLSGMSGLLELLEGTQLPPDSIEIVSCIRSSFTRLLELLNDTLDLAKMDQKKMIPQTVNFKTFETLLPVISSFEQRAMNNKIQLNVITAPDVPVLLSGDPHFLARITTNLISNSLKFTDYGSITVYFSYRNDNLCIDVEDTGVGFLPEEISTIYEPFPLIDSKFERPPRGTGACLALVKQMVDALNGTIDYVTEINKGTTFNITLPFESLMSPYVSPKMRKRHFKVLNLCPKIFTKDSFTKHFSDFYGFDVIFDNQSVDLLKIKLIVCQIDDLPKAKDIAKSAPNAKIIVITDRQFENKDKNITVFRNAEFWMRIQDYIFSKVLHSHEIEKVMIPESFRILVADDNSMNQIIIKKLLAKMKKRFVVVSDGTEVLETLKNDKDFNVIFMDHQMVKMDGTEATRLIRASNEWFKDIPIIAMTASTLKEDEDECISAGMNHFVSKPISMRKIEDEIAFAYSLPFNRNNNNK</sequence>
<dbReference type="Gene3D" id="3.30.565.10">
    <property type="entry name" value="Histidine kinase-like ATPase, C-terminal domain"/>
    <property type="match status" value="1"/>
</dbReference>
<keyword evidence="1 3" id="KW-0597">Phosphoprotein</keyword>
<name>A0A1J4L2A8_9EUKA</name>
<dbReference type="PANTHER" id="PTHR45339:SF1">
    <property type="entry name" value="HYBRID SIGNAL TRANSDUCTION HISTIDINE KINASE J"/>
    <property type="match status" value="1"/>
</dbReference>
<evidence type="ECO:0000256" key="5">
    <source>
        <dbReference type="SAM" id="SignalP"/>
    </source>
</evidence>
<comment type="caution">
    <text evidence="8">The sequence shown here is derived from an EMBL/GenBank/DDBJ whole genome shotgun (WGS) entry which is preliminary data.</text>
</comment>
<evidence type="ECO:0000259" key="6">
    <source>
        <dbReference type="PROSITE" id="PS50109"/>
    </source>
</evidence>
<keyword evidence="4" id="KW-0812">Transmembrane</keyword>
<dbReference type="SMART" id="SM00387">
    <property type="entry name" value="HATPase_c"/>
    <property type="match status" value="1"/>
</dbReference>
<keyword evidence="2" id="KW-0902">Two-component regulatory system</keyword>
<dbReference type="GeneID" id="94824508"/>
<dbReference type="PROSITE" id="PS50110">
    <property type="entry name" value="RESPONSE_REGULATORY"/>
    <property type="match status" value="1"/>
</dbReference>
<feature type="chain" id="PRO_5009630227" evidence="5">
    <location>
        <begin position="18"/>
        <end position="1422"/>
    </location>
</feature>
<reference evidence="8" key="1">
    <citation type="submission" date="2016-10" db="EMBL/GenBank/DDBJ databases">
        <authorList>
            <person name="Benchimol M."/>
            <person name="Almeida L.G."/>
            <person name="Vasconcelos A.T."/>
            <person name="Perreira-Neves A."/>
            <person name="Rosa I.A."/>
            <person name="Tasca T."/>
            <person name="Bogo M.R."/>
            <person name="de Souza W."/>
        </authorList>
    </citation>
    <scope>NUCLEOTIDE SEQUENCE [LARGE SCALE GENOMIC DNA]</scope>
    <source>
        <strain evidence="8">K</strain>
    </source>
</reference>
<feature type="domain" description="Response regulatory" evidence="7">
    <location>
        <begin position="1293"/>
        <end position="1411"/>
    </location>
</feature>
<dbReference type="SUPFAM" id="SSF52172">
    <property type="entry name" value="CheY-like"/>
    <property type="match status" value="1"/>
</dbReference>
<gene>
    <name evidence="8" type="ORF">TRFO_00929</name>
</gene>
<dbReference type="Pfam" id="PF00072">
    <property type="entry name" value="Response_reg"/>
    <property type="match status" value="1"/>
</dbReference>
<dbReference type="PROSITE" id="PS50109">
    <property type="entry name" value="HIS_KIN"/>
    <property type="match status" value="1"/>
</dbReference>
<keyword evidence="4" id="KW-0472">Membrane</keyword>
<dbReference type="EMBL" id="MLAK01000001">
    <property type="protein sequence ID" value="OHT17649.1"/>
    <property type="molecule type" value="Genomic_DNA"/>
</dbReference>
<evidence type="ECO:0000256" key="1">
    <source>
        <dbReference type="ARBA" id="ARBA00022553"/>
    </source>
</evidence>
<dbReference type="Gene3D" id="3.40.50.2300">
    <property type="match status" value="1"/>
</dbReference>
<dbReference type="Gene3D" id="1.10.287.130">
    <property type="match status" value="1"/>
</dbReference>
<evidence type="ECO:0000259" key="7">
    <source>
        <dbReference type="PROSITE" id="PS50110"/>
    </source>
</evidence>
<keyword evidence="4" id="KW-1133">Transmembrane helix</keyword>
<dbReference type="InterPro" id="IPR036890">
    <property type="entry name" value="HATPase_C_sf"/>
</dbReference>
<dbReference type="SUPFAM" id="SSF55874">
    <property type="entry name" value="ATPase domain of HSP90 chaperone/DNA topoisomerase II/histidine kinase"/>
    <property type="match status" value="1"/>
</dbReference>
<dbReference type="CDD" id="cd00082">
    <property type="entry name" value="HisKA"/>
    <property type="match status" value="1"/>
</dbReference>
<dbReference type="InterPro" id="IPR004358">
    <property type="entry name" value="Sig_transdc_His_kin-like_C"/>
</dbReference>
<keyword evidence="9" id="KW-1185">Reference proteome</keyword>